<dbReference type="AlphaFoldDB" id="A0A1U8JKQ4"/>
<reference evidence="1" key="1">
    <citation type="journal article" date="2020" name="Nat. Genet.">
        <title>Genomic diversifications of five Gossypium allopolyploid species and their impact on cotton improvement.</title>
        <authorList>
            <person name="Chen Z.J."/>
            <person name="Sreedasyam A."/>
            <person name="Ando A."/>
            <person name="Song Q."/>
            <person name="De Santiago L.M."/>
            <person name="Hulse-Kemp A.M."/>
            <person name="Ding M."/>
            <person name="Ye W."/>
            <person name="Kirkbride R.C."/>
            <person name="Jenkins J."/>
            <person name="Plott C."/>
            <person name="Lovell J."/>
            <person name="Lin Y.M."/>
            <person name="Vaughn R."/>
            <person name="Liu B."/>
            <person name="Simpson S."/>
            <person name="Scheffler B.E."/>
            <person name="Wen L."/>
            <person name="Saski C.A."/>
            <person name="Grover C.E."/>
            <person name="Hu G."/>
            <person name="Conover J.L."/>
            <person name="Carlson J.W."/>
            <person name="Shu S."/>
            <person name="Boston L.B."/>
            <person name="Williams M."/>
            <person name="Peterson D.G."/>
            <person name="McGee K."/>
            <person name="Jones D.C."/>
            <person name="Wendel J.F."/>
            <person name="Stelly D.M."/>
            <person name="Grimwood J."/>
            <person name="Schmutz J."/>
        </authorList>
    </citation>
    <scope>NUCLEOTIDE SEQUENCE [LARGE SCALE GENOMIC DNA]</scope>
    <source>
        <strain evidence="1">cv. TM-1</strain>
    </source>
</reference>
<dbReference type="Proteomes" id="UP000818029">
    <property type="component" value="Chromosome D02"/>
</dbReference>
<dbReference type="PANTHER" id="PTHR33067:SF32">
    <property type="entry name" value="ASPARTIC PEPTIDASE DDI1-TYPE DOMAIN-CONTAINING PROTEIN"/>
    <property type="match status" value="1"/>
</dbReference>
<reference evidence="2" key="2">
    <citation type="submission" date="2025-08" db="UniProtKB">
        <authorList>
            <consortium name="RefSeq"/>
        </authorList>
    </citation>
    <scope>IDENTIFICATION</scope>
</reference>
<proteinExistence type="predicted"/>
<evidence type="ECO:0000313" key="2">
    <source>
        <dbReference type="RefSeq" id="XP_016690867.1"/>
    </source>
</evidence>
<sequence length="152" mass="17101">MAMSIFIKLGIGKARPTTVTLQLVDRSYAHLEECEADHGLPIILGRSFLAIGNTLIDVQKGELTMRVNDQQVTFNVFNALKCVDENEECHTIDLIQAAMDELVKFCYDNSDSEDDLMEQGDTVSFEELGEFMEAQQIMDRLGKKFESSNLSK</sequence>
<dbReference type="OrthoDB" id="1937287at2759"/>
<protein>
    <submittedName>
        <fullName evidence="2">Uncharacterized protein</fullName>
    </submittedName>
</protein>
<gene>
    <name evidence="2" type="primary">LOC107908113</name>
</gene>
<accession>A0A1U8JKQ4</accession>
<evidence type="ECO:0000313" key="1">
    <source>
        <dbReference type="Proteomes" id="UP000818029"/>
    </source>
</evidence>
<organism evidence="1 2">
    <name type="scientific">Gossypium hirsutum</name>
    <name type="common">Upland cotton</name>
    <name type="synonym">Gossypium mexicanum</name>
    <dbReference type="NCBI Taxonomy" id="3635"/>
    <lineage>
        <taxon>Eukaryota</taxon>
        <taxon>Viridiplantae</taxon>
        <taxon>Streptophyta</taxon>
        <taxon>Embryophyta</taxon>
        <taxon>Tracheophyta</taxon>
        <taxon>Spermatophyta</taxon>
        <taxon>Magnoliopsida</taxon>
        <taxon>eudicotyledons</taxon>
        <taxon>Gunneridae</taxon>
        <taxon>Pentapetalae</taxon>
        <taxon>rosids</taxon>
        <taxon>malvids</taxon>
        <taxon>Malvales</taxon>
        <taxon>Malvaceae</taxon>
        <taxon>Malvoideae</taxon>
        <taxon>Gossypium</taxon>
    </lineage>
</organism>
<dbReference type="GeneID" id="107908113"/>
<keyword evidence="1" id="KW-1185">Reference proteome</keyword>
<name>A0A1U8JKQ4_GOSHI</name>
<dbReference type="KEGG" id="ghi:107908113"/>
<dbReference type="RefSeq" id="XP_016690867.1">
    <property type="nucleotide sequence ID" value="XM_016835378.1"/>
</dbReference>
<dbReference type="PANTHER" id="PTHR33067">
    <property type="entry name" value="RNA-DIRECTED DNA POLYMERASE-RELATED"/>
    <property type="match status" value="1"/>
</dbReference>
<dbReference type="PaxDb" id="3635-A0A1U8JKQ4"/>